<reference evidence="1 2" key="1">
    <citation type="submission" date="2018-08" db="EMBL/GenBank/DDBJ databases">
        <title>Aphanomyces genome sequencing and annotation.</title>
        <authorList>
            <person name="Minardi D."/>
            <person name="Oidtmann B."/>
            <person name="Van Der Giezen M."/>
            <person name="Studholme D.J."/>
        </authorList>
    </citation>
    <scope>NUCLEOTIDE SEQUENCE [LARGE SCALE GENOMIC DNA]</scope>
    <source>
        <strain evidence="1 2">Si</strain>
    </source>
</reference>
<evidence type="ECO:0000313" key="1">
    <source>
        <dbReference type="EMBL" id="RHY57513.1"/>
    </source>
</evidence>
<gene>
    <name evidence="1" type="ORF">DYB34_012232</name>
</gene>
<comment type="caution">
    <text evidence="1">The sequence shown here is derived from an EMBL/GenBank/DDBJ whole genome shotgun (WGS) entry which is preliminary data.</text>
</comment>
<accession>A0A3R7A9B6</accession>
<protein>
    <submittedName>
        <fullName evidence="1">Uncharacterized protein</fullName>
    </submittedName>
</protein>
<proteinExistence type="predicted"/>
<dbReference type="Proteomes" id="UP000283543">
    <property type="component" value="Unassembled WGS sequence"/>
</dbReference>
<organism evidence="1 2">
    <name type="scientific">Aphanomyces astaci</name>
    <name type="common">Crayfish plague agent</name>
    <dbReference type="NCBI Taxonomy" id="112090"/>
    <lineage>
        <taxon>Eukaryota</taxon>
        <taxon>Sar</taxon>
        <taxon>Stramenopiles</taxon>
        <taxon>Oomycota</taxon>
        <taxon>Saprolegniomycetes</taxon>
        <taxon>Saprolegniales</taxon>
        <taxon>Verrucalvaceae</taxon>
        <taxon>Aphanomyces</taxon>
    </lineage>
</organism>
<dbReference type="VEuPathDB" id="FungiDB:H257_09642"/>
<dbReference type="EMBL" id="QUTB01005123">
    <property type="protein sequence ID" value="RHY57513.1"/>
    <property type="molecule type" value="Genomic_DNA"/>
</dbReference>
<name>A0A3R7A9B6_APHAT</name>
<dbReference type="AlphaFoldDB" id="A0A3R7A9B6"/>
<evidence type="ECO:0000313" key="2">
    <source>
        <dbReference type="Proteomes" id="UP000283543"/>
    </source>
</evidence>
<sequence length="239" mass="26447">MDAFCGELQKRWLKACIDAQNAKRAMCDNLQNVEIRSVLSKTLLKNYLNQLNVSLIDATVTVTEIWRMLEREFGESSATGVINLLTKFVMGALRNRINTQSVKCFGEPIVSEKLVDALFLSLLPQQYFGSSVKFTKDSFTMDKVFQLVLNTFGSKRLPEAQDFAKGYFRTSIFKTAKSGPAKVAAVRSTRSEVAVDQVEVSIPSGGERTAMDMEAAASLDDLTMQLKYAQLQGPTTSGT</sequence>